<dbReference type="SUPFAM" id="SSF53850">
    <property type="entry name" value="Periplasmic binding protein-like II"/>
    <property type="match status" value="1"/>
</dbReference>
<keyword evidence="3" id="KW-1185">Reference proteome</keyword>
<gene>
    <name evidence="2" type="ORF">C2869_00450</name>
</gene>
<dbReference type="Proteomes" id="UP000244441">
    <property type="component" value="Chromosome"/>
</dbReference>
<feature type="signal peptide" evidence="1">
    <location>
        <begin position="1"/>
        <end position="23"/>
    </location>
</feature>
<evidence type="ECO:0000256" key="1">
    <source>
        <dbReference type="SAM" id="SignalP"/>
    </source>
</evidence>
<dbReference type="OrthoDB" id="547680at2"/>
<keyword evidence="1" id="KW-0732">Signal</keyword>
<evidence type="ECO:0008006" key="4">
    <source>
        <dbReference type="Google" id="ProtNLM"/>
    </source>
</evidence>
<evidence type="ECO:0000313" key="2">
    <source>
        <dbReference type="EMBL" id="AWB65001.1"/>
    </source>
</evidence>
<dbReference type="KEGG" id="cate:C2869_00450"/>
<protein>
    <recommendedName>
        <fullName evidence="4">Solute-binding protein family 3/N-terminal domain-containing protein</fullName>
    </recommendedName>
</protein>
<evidence type="ECO:0000313" key="3">
    <source>
        <dbReference type="Proteomes" id="UP000244441"/>
    </source>
</evidence>
<feature type="chain" id="PRO_5015765435" description="Solute-binding protein family 3/N-terminal domain-containing protein" evidence="1">
    <location>
        <begin position="24"/>
        <end position="292"/>
    </location>
</feature>
<name>A0A2S0VLC4_9ALTE</name>
<sequence length="292" mass="33339">MKRLFNNLLLATGLMTLSTTVFAQTVITFRAHTLNYDVKSEYPYQALELALRKTQATHGSYKLSLTNDAIPITRVEAETNSDKYENFFFEDSVKSEKLNKFGYVNFPVSLGVVGYRVPFVSQDLKNTNYQINTLDDLKQYSMIMGRGWLDGDILKDNGFTVHTGKNVLGLYHMVANERGDFFPVGAHQVPSIKKNLDAVDHLAVDDNIAVYYPLPRFFFSNKQNTAELARVEQGLKLAFEDGSLQVLWNQHYLQKLKEVNLSNRKIFKLENKYLAGLDPSYKQYIYDPSSAL</sequence>
<dbReference type="EMBL" id="CP026604">
    <property type="protein sequence ID" value="AWB65001.1"/>
    <property type="molecule type" value="Genomic_DNA"/>
</dbReference>
<dbReference type="AlphaFoldDB" id="A0A2S0VLC4"/>
<proteinExistence type="predicted"/>
<accession>A0A2S0VLC4</accession>
<organism evidence="2 3">
    <name type="scientific">Saccharobesus litoralis</name>
    <dbReference type="NCBI Taxonomy" id="2172099"/>
    <lineage>
        <taxon>Bacteria</taxon>
        <taxon>Pseudomonadati</taxon>
        <taxon>Pseudomonadota</taxon>
        <taxon>Gammaproteobacteria</taxon>
        <taxon>Alteromonadales</taxon>
        <taxon>Alteromonadaceae</taxon>
        <taxon>Saccharobesus</taxon>
    </lineage>
</organism>
<reference evidence="2 3" key="1">
    <citation type="submission" date="2018-01" db="EMBL/GenBank/DDBJ databases">
        <title>Genome sequence of a Cantenovulum-like bacteria.</title>
        <authorList>
            <person name="Tan W.R."/>
            <person name="Lau N.-S."/>
            <person name="Go F."/>
            <person name="Amirul A.-A.A."/>
        </authorList>
    </citation>
    <scope>NUCLEOTIDE SEQUENCE [LARGE SCALE GENOMIC DNA]</scope>
    <source>
        <strain evidence="2 3">CCB-QB4</strain>
    </source>
</reference>
<dbReference type="RefSeq" id="WP_108601080.1">
    <property type="nucleotide sequence ID" value="NZ_CP026604.1"/>
</dbReference>